<dbReference type="AlphaFoldDB" id="A0AAN9S8R5"/>
<comment type="caution">
    <text evidence="1">The sequence shown here is derived from an EMBL/GenBank/DDBJ whole genome shotgun (WGS) entry which is preliminary data.</text>
</comment>
<keyword evidence="2" id="KW-1185">Reference proteome</keyword>
<sequence length="256" mass="29074">MAPYLILYSDQERRIIMQQIIDLKWLQLNEELDYSSKINGLKEKDLSPAVFHTLKKLDEKFNEQAQNSQDLANNVLGKECPIRELNPETLPSTFSSQLDHLSCSSIIDLPMHGESFWTCRSPLPGNQLWSQNIQDLGICEELAYQDDFNIPDVDLTFQNFDELFGGDQDPIRILVDDQDVSCSSLEKDKSVDNTSAMEDSSAAASITMSQSDHENKDMNPLSQYCPRNMDPSHAIQPFDSTMPFSVLRFNAESKLL</sequence>
<proteinExistence type="predicted"/>
<protein>
    <submittedName>
        <fullName evidence="1">Uncharacterized protein</fullName>
    </submittedName>
</protein>
<evidence type="ECO:0000313" key="1">
    <source>
        <dbReference type="EMBL" id="KAK7390899.1"/>
    </source>
</evidence>
<reference evidence="1 2" key="1">
    <citation type="submission" date="2024-01" db="EMBL/GenBank/DDBJ databases">
        <title>The genomes of 5 underutilized Papilionoideae crops provide insights into root nodulation and disease resistanc.</title>
        <authorList>
            <person name="Jiang F."/>
        </authorList>
    </citation>
    <scope>NUCLEOTIDE SEQUENCE [LARGE SCALE GENOMIC DNA]</scope>
    <source>
        <strain evidence="1">DUOXIRENSHENG_FW03</strain>
        <tissue evidence="1">Leaves</tissue>
    </source>
</reference>
<name>A0AAN9S8R5_PSOTE</name>
<accession>A0AAN9S8R5</accession>
<dbReference type="Proteomes" id="UP001386955">
    <property type="component" value="Unassembled WGS sequence"/>
</dbReference>
<gene>
    <name evidence="1" type="ORF">VNO78_19086</name>
</gene>
<organism evidence="1 2">
    <name type="scientific">Psophocarpus tetragonolobus</name>
    <name type="common">Winged bean</name>
    <name type="synonym">Dolichos tetragonolobus</name>
    <dbReference type="NCBI Taxonomy" id="3891"/>
    <lineage>
        <taxon>Eukaryota</taxon>
        <taxon>Viridiplantae</taxon>
        <taxon>Streptophyta</taxon>
        <taxon>Embryophyta</taxon>
        <taxon>Tracheophyta</taxon>
        <taxon>Spermatophyta</taxon>
        <taxon>Magnoliopsida</taxon>
        <taxon>eudicotyledons</taxon>
        <taxon>Gunneridae</taxon>
        <taxon>Pentapetalae</taxon>
        <taxon>rosids</taxon>
        <taxon>fabids</taxon>
        <taxon>Fabales</taxon>
        <taxon>Fabaceae</taxon>
        <taxon>Papilionoideae</taxon>
        <taxon>50 kb inversion clade</taxon>
        <taxon>NPAAA clade</taxon>
        <taxon>indigoferoid/millettioid clade</taxon>
        <taxon>Phaseoleae</taxon>
        <taxon>Psophocarpus</taxon>
    </lineage>
</organism>
<evidence type="ECO:0000313" key="2">
    <source>
        <dbReference type="Proteomes" id="UP001386955"/>
    </source>
</evidence>
<dbReference type="EMBL" id="JAYMYS010000005">
    <property type="protein sequence ID" value="KAK7390899.1"/>
    <property type="molecule type" value="Genomic_DNA"/>
</dbReference>